<keyword evidence="3" id="KW-1185">Reference proteome</keyword>
<evidence type="ECO:0000313" key="3">
    <source>
        <dbReference type="Proteomes" id="UP001345827"/>
    </source>
</evidence>
<feature type="region of interest" description="Disordered" evidence="1">
    <location>
        <begin position="309"/>
        <end position="351"/>
    </location>
</feature>
<feature type="compositionally biased region" description="Low complexity" evidence="1">
    <location>
        <begin position="319"/>
        <end position="329"/>
    </location>
</feature>
<name>A0AAV9QEY3_9PEZI</name>
<protein>
    <recommendedName>
        <fullName evidence="4">C2H2-type domain-containing protein</fullName>
    </recommendedName>
</protein>
<proteinExistence type="predicted"/>
<reference evidence="2 3" key="1">
    <citation type="submission" date="2023-06" db="EMBL/GenBank/DDBJ databases">
        <title>Black Yeasts Isolated from many extreme environments.</title>
        <authorList>
            <person name="Coleine C."/>
            <person name="Stajich J.E."/>
            <person name="Selbmann L."/>
        </authorList>
    </citation>
    <scope>NUCLEOTIDE SEQUENCE [LARGE SCALE GENOMIC DNA]</scope>
    <source>
        <strain evidence="2 3">CCFEE 5887</strain>
    </source>
</reference>
<sequence length="426" mass="45761">MSADLQISEQAYASFDDLFTDLSLDAAQPAALPEDTARAVDAYHSIVRADGSPVLTGEPFSIADVDAPLTIQIYLNTNTNTQFLFLNAPLTFTIPASRLVVPDRVILDHLFLRVRSDIPHHLDMATHYGTVHDAVAASIPATLNEILSHDTIDLRWARDAYWTGAAHITSAYRQYQGLEPLVRVYLFEGGLLAGIAGSVGCNQVQQCNLMMLAASLTIDKALYDRMWRELATLRDDAINSVPARPVIPQTLINTTVSTAATRRRTLEAALAGCRRAGTLLAEAGSQGDIDEAVARVTAVHRGILDLRAAIDGGEESSDSSDSSDSSESSSSDEEDDEEEEEDEDEDMPDTPAVNVAPVAAAAPAVPAAAAAPPPPGAANAQYRHTPGSPGNLDWVCLLCNNHRGIKHKTSLTRHFLLTHQLAVNVQ</sequence>
<evidence type="ECO:0000256" key="1">
    <source>
        <dbReference type="SAM" id="MobiDB-lite"/>
    </source>
</evidence>
<evidence type="ECO:0000313" key="2">
    <source>
        <dbReference type="EMBL" id="KAK5541428.1"/>
    </source>
</evidence>
<evidence type="ECO:0008006" key="4">
    <source>
        <dbReference type="Google" id="ProtNLM"/>
    </source>
</evidence>
<organism evidence="2 3">
    <name type="scientific">Vermiconidia calcicola</name>
    <dbReference type="NCBI Taxonomy" id="1690605"/>
    <lineage>
        <taxon>Eukaryota</taxon>
        <taxon>Fungi</taxon>
        <taxon>Dikarya</taxon>
        <taxon>Ascomycota</taxon>
        <taxon>Pezizomycotina</taxon>
        <taxon>Dothideomycetes</taxon>
        <taxon>Dothideomycetidae</taxon>
        <taxon>Mycosphaerellales</taxon>
        <taxon>Extremaceae</taxon>
        <taxon>Vermiconidia</taxon>
    </lineage>
</organism>
<gene>
    <name evidence="2" type="ORF">LTR25_003206</name>
</gene>
<dbReference type="EMBL" id="JAXLQG010000004">
    <property type="protein sequence ID" value="KAK5541428.1"/>
    <property type="molecule type" value="Genomic_DNA"/>
</dbReference>
<dbReference type="AlphaFoldDB" id="A0AAV9QEY3"/>
<dbReference type="Proteomes" id="UP001345827">
    <property type="component" value="Unassembled WGS sequence"/>
</dbReference>
<comment type="caution">
    <text evidence="2">The sequence shown here is derived from an EMBL/GenBank/DDBJ whole genome shotgun (WGS) entry which is preliminary data.</text>
</comment>
<feature type="region of interest" description="Disordered" evidence="1">
    <location>
        <begin position="365"/>
        <end position="384"/>
    </location>
</feature>
<accession>A0AAV9QEY3</accession>
<feature type="compositionally biased region" description="Acidic residues" evidence="1">
    <location>
        <begin position="330"/>
        <end position="348"/>
    </location>
</feature>